<organism evidence="5 6">
    <name type="scientific">Sulfuricurvum kujiense (strain ATCC BAA-921 / DSM 16994 / JCM 11577 / YK-1)</name>
    <dbReference type="NCBI Taxonomy" id="709032"/>
    <lineage>
        <taxon>Bacteria</taxon>
        <taxon>Pseudomonadati</taxon>
        <taxon>Campylobacterota</taxon>
        <taxon>Epsilonproteobacteria</taxon>
        <taxon>Campylobacterales</taxon>
        <taxon>Sulfurimonadaceae</taxon>
        <taxon>Sulfuricurvum</taxon>
    </lineage>
</organism>
<dbReference type="Gene3D" id="3.30.450.20">
    <property type="entry name" value="PAS domain"/>
    <property type="match status" value="1"/>
</dbReference>
<dbReference type="Pfam" id="PF13426">
    <property type="entry name" value="PAS_9"/>
    <property type="match status" value="1"/>
</dbReference>
<dbReference type="InterPro" id="IPR052155">
    <property type="entry name" value="Biofilm_reg_signaling"/>
</dbReference>
<dbReference type="InterPro" id="IPR035965">
    <property type="entry name" value="PAS-like_dom_sf"/>
</dbReference>
<dbReference type="RefSeq" id="WP_013459608.1">
    <property type="nucleotide sequence ID" value="NC_014762.1"/>
</dbReference>
<accession>E4U1H5</accession>
<evidence type="ECO:0000256" key="1">
    <source>
        <dbReference type="SAM" id="Coils"/>
    </source>
</evidence>
<feature type="domain" description="PAS" evidence="3">
    <location>
        <begin position="282"/>
        <end position="309"/>
    </location>
</feature>
<keyword evidence="2" id="KW-0472">Membrane</keyword>
<proteinExistence type="predicted"/>
<feature type="domain" description="PAC" evidence="4">
    <location>
        <begin position="334"/>
        <end position="388"/>
    </location>
</feature>
<name>E4U1H5_SULKY</name>
<dbReference type="eggNOG" id="COG3829">
    <property type="taxonomic scope" value="Bacteria"/>
</dbReference>
<gene>
    <name evidence="5" type="ordered locus">Sulku_0745</name>
</gene>
<evidence type="ECO:0000313" key="5">
    <source>
        <dbReference type="EMBL" id="ADR33411.1"/>
    </source>
</evidence>
<dbReference type="EMBL" id="CP002355">
    <property type="protein sequence ID" value="ADR33411.1"/>
    <property type="molecule type" value="Genomic_DNA"/>
</dbReference>
<dbReference type="KEGG" id="sku:Sulku_0745"/>
<dbReference type="HOGENOM" id="CLU_529880_0_0_7"/>
<dbReference type="PROSITE" id="PS50112">
    <property type="entry name" value="PAS"/>
    <property type="match status" value="1"/>
</dbReference>
<protein>
    <submittedName>
        <fullName evidence="5">PAS sensor protein</fullName>
    </submittedName>
</protein>
<dbReference type="SUPFAM" id="SSF55785">
    <property type="entry name" value="PYP-like sensor domain (PAS domain)"/>
    <property type="match status" value="1"/>
</dbReference>
<dbReference type="STRING" id="709032.Sulku_0745"/>
<reference evidence="5 6" key="1">
    <citation type="journal article" date="2012" name="Stand. Genomic Sci.">
        <title>Complete genome sequence of the sulfur compounds oxidizing chemolithoautotroph Sulfuricurvum kujiense type strain (YK-1(T)).</title>
        <authorList>
            <person name="Han C."/>
            <person name="Kotsyurbenko O."/>
            <person name="Chertkov O."/>
            <person name="Held B."/>
            <person name="Lapidus A."/>
            <person name="Nolan M."/>
            <person name="Lucas S."/>
            <person name="Hammon N."/>
            <person name="Deshpande S."/>
            <person name="Cheng J.F."/>
            <person name="Tapia R."/>
            <person name="Goodwin L.A."/>
            <person name="Pitluck S."/>
            <person name="Liolios K."/>
            <person name="Pagani I."/>
            <person name="Ivanova N."/>
            <person name="Mavromatis K."/>
            <person name="Mikhailova N."/>
            <person name="Pati A."/>
            <person name="Chen A."/>
            <person name="Palaniappan K."/>
            <person name="Land M."/>
            <person name="Hauser L."/>
            <person name="Chang Y.J."/>
            <person name="Jeffries C.D."/>
            <person name="Brambilla E.M."/>
            <person name="Rohde M."/>
            <person name="Spring S."/>
            <person name="Sikorski J."/>
            <person name="Goker M."/>
            <person name="Woyke T."/>
            <person name="Bristow J."/>
            <person name="Eisen J.A."/>
            <person name="Markowitz V."/>
            <person name="Hugenholtz P."/>
            <person name="Kyrpides N.C."/>
            <person name="Klenk H.P."/>
            <person name="Detter J.C."/>
        </authorList>
    </citation>
    <scope>NUCLEOTIDE SEQUENCE [LARGE SCALE GENOMIC DNA]</scope>
    <source>
        <strain evidence="6">ATCC BAA-921 / DSM 16994 / JCM 11577 / YK-1</strain>
    </source>
</reference>
<dbReference type="PROSITE" id="PS50113">
    <property type="entry name" value="PAC"/>
    <property type="match status" value="1"/>
</dbReference>
<evidence type="ECO:0000256" key="2">
    <source>
        <dbReference type="SAM" id="Phobius"/>
    </source>
</evidence>
<dbReference type="InterPro" id="IPR000700">
    <property type="entry name" value="PAS-assoc_C"/>
</dbReference>
<feature type="coiled-coil region" evidence="1">
    <location>
        <begin position="237"/>
        <end position="275"/>
    </location>
</feature>
<dbReference type="InterPro" id="IPR001610">
    <property type="entry name" value="PAC"/>
</dbReference>
<dbReference type="SMART" id="SM00086">
    <property type="entry name" value="PAC"/>
    <property type="match status" value="1"/>
</dbReference>
<dbReference type="AlphaFoldDB" id="E4U1H5"/>
<feature type="transmembrane region" description="Helical" evidence="2">
    <location>
        <begin position="12"/>
        <end position="30"/>
    </location>
</feature>
<keyword evidence="2" id="KW-1133">Transmembrane helix</keyword>
<dbReference type="PANTHER" id="PTHR44757:SF2">
    <property type="entry name" value="BIOFILM ARCHITECTURE MAINTENANCE PROTEIN MBAA"/>
    <property type="match status" value="1"/>
</dbReference>
<dbReference type="SMART" id="SM00091">
    <property type="entry name" value="PAS"/>
    <property type="match status" value="1"/>
</dbReference>
<dbReference type="CDD" id="cd00130">
    <property type="entry name" value="PAS"/>
    <property type="match status" value="1"/>
</dbReference>
<dbReference type="Proteomes" id="UP000008721">
    <property type="component" value="Chromosome"/>
</dbReference>
<dbReference type="OrthoDB" id="9765776at2"/>
<dbReference type="InterPro" id="IPR000014">
    <property type="entry name" value="PAS"/>
</dbReference>
<keyword evidence="1" id="KW-0175">Coiled coil</keyword>
<dbReference type="Gene3D" id="3.30.450.290">
    <property type="match status" value="1"/>
</dbReference>
<evidence type="ECO:0000259" key="3">
    <source>
        <dbReference type="PROSITE" id="PS50112"/>
    </source>
</evidence>
<feature type="transmembrane region" description="Helical" evidence="2">
    <location>
        <begin position="177"/>
        <end position="199"/>
    </location>
</feature>
<keyword evidence="6" id="KW-1185">Reference proteome</keyword>
<dbReference type="PANTHER" id="PTHR44757">
    <property type="entry name" value="DIGUANYLATE CYCLASE DGCP"/>
    <property type="match status" value="1"/>
</dbReference>
<dbReference type="Gene3D" id="6.10.340.10">
    <property type="match status" value="1"/>
</dbReference>
<dbReference type="NCBIfam" id="TIGR00229">
    <property type="entry name" value="sensory_box"/>
    <property type="match status" value="1"/>
</dbReference>
<evidence type="ECO:0000313" key="6">
    <source>
        <dbReference type="Proteomes" id="UP000008721"/>
    </source>
</evidence>
<keyword evidence="2" id="KW-0812">Transmembrane</keyword>
<sequence length="514" mass="59879">MEERKLITNKRLFFKIIFVMLAIGVVFAYFSSSYMREMALNNLAEDDAEKTSELAFEVLYTKMQEGWSREDLYKITNRLNRLKPGLEIKTYRSPLVEALFGKVESEQAKLHDPLIQKALKGETLFITTDDKKIRYLRPMIVKEECITCHYNTKVGDVNGIIDMTFLPNDIKIPLDSIITYFLIFTIVAIIATFFIFQFLMTRIFINPIAIFVQAIKNVKEKQNFAEGITCAPKTYEIHILEKTFNELLSKINETLEELRAKNRMLEEHKKAIDKSTIVSKADLKGIITYVNDKFCEISGYTREELVGKNHNIVRSPNVPKEVFKELWETISHKNTWRGVVENRAKNGESYFVQATIMPILDENDEIVEYIGIRQDITELQKLQFKEINDSVDQALDIHFQEIVEFIPVSAVIVDQNSIIRFSNTIFNGRFSYLSHEEIALDSLFLQKEGYVSNNSVLDWKDISSDFQDSCRQKVLVNILDKENEFYIYINKLNVDDYYLILLVDIDSNEYIFVQ</sequence>
<evidence type="ECO:0000259" key="4">
    <source>
        <dbReference type="PROSITE" id="PS50113"/>
    </source>
</evidence>